<evidence type="ECO:0000259" key="5">
    <source>
        <dbReference type="PROSITE" id="PS51000"/>
    </source>
</evidence>
<accession>A0AAE3VKT6</accession>
<dbReference type="SMART" id="SM00420">
    <property type="entry name" value="HTH_DEOR"/>
    <property type="match status" value="1"/>
</dbReference>
<dbReference type="Proteomes" id="UP001229244">
    <property type="component" value="Unassembled WGS sequence"/>
</dbReference>
<dbReference type="InterPro" id="IPR018356">
    <property type="entry name" value="Tscrpt_reg_HTH_DeoR_CS"/>
</dbReference>
<sequence>MHKTARYSAIMHALETSGSCSVADLTRRLGVSDETVRRDIKALAARGLVERVHGAVLLPERTAEAEFEKRMALNAAEKAAIARRAAEEIQDGDAVMIDNGATTAYVARALLARRDLFVITNGTDIARTLVRGKGNRVHLAGGEIRASDNAAFGETTIQFIRNFRARYAILSIGAVHPQGGFMDFHLQEAELARAMIEQSTHSMVVADHTKFRTQAPVKVCGLDGIGTLVCDQPPPEPLAEALTHYEARVLSVSEEGQPEPELAPL</sequence>
<dbReference type="InterPro" id="IPR014036">
    <property type="entry name" value="DeoR-like_C"/>
</dbReference>
<reference evidence="6" key="1">
    <citation type="submission" date="2023-07" db="EMBL/GenBank/DDBJ databases">
        <title>Genomic Encyclopedia of Type Strains, Phase IV (KMG-IV): sequencing the most valuable type-strain genomes for metagenomic binning, comparative biology and taxonomic classification.</title>
        <authorList>
            <person name="Goeker M."/>
        </authorList>
    </citation>
    <scope>NUCLEOTIDE SEQUENCE</scope>
    <source>
        <strain evidence="6">DSM 21202</strain>
    </source>
</reference>
<gene>
    <name evidence="6" type="ORF">J2S73_000210</name>
</gene>
<dbReference type="Gene3D" id="1.10.10.10">
    <property type="entry name" value="Winged helix-like DNA-binding domain superfamily/Winged helix DNA-binding domain"/>
    <property type="match status" value="1"/>
</dbReference>
<dbReference type="RefSeq" id="WP_306883568.1">
    <property type="nucleotide sequence ID" value="NZ_JAUSUL010000001.1"/>
</dbReference>
<evidence type="ECO:0000256" key="2">
    <source>
        <dbReference type="ARBA" id="ARBA00023015"/>
    </source>
</evidence>
<dbReference type="InterPro" id="IPR001034">
    <property type="entry name" value="DeoR_HTH"/>
</dbReference>
<dbReference type="PROSITE" id="PS51000">
    <property type="entry name" value="HTH_DEOR_2"/>
    <property type="match status" value="1"/>
</dbReference>
<dbReference type="Gene3D" id="3.40.50.1360">
    <property type="match status" value="1"/>
</dbReference>
<name>A0AAE3VKT6_9HYPH</name>
<dbReference type="PANTHER" id="PTHR30363:SF4">
    <property type="entry name" value="GLYCEROL-3-PHOSPHATE REGULON REPRESSOR"/>
    <property type="match status" value="1"/>
</dbReference>
<comment type="caution">
    <text evidence="6">The sequence shown here is derived from an EMBL/GenBank/DDBJ whole genome shotgun (WGS) entry which is preliminary data.</text>
</comment>
<dbReference type="EMBL" id="JAUSUL010000001">
    <property type="protein sequence ID" value="MDQ0313773.1"/>
    <property type="molecule type" value="Genomic_DNA"/>
</dbReference>
<protein>
    <submittedName>
        <fullName evidence="6">DeoR family glycerol-3-phosphate regulon repressor</fullName>
    </submittedName>
</protein>
<evidence type="ECO:0000256" key="4">
    <source>
        <dbReference type="ARBA" id="ARBA00023163"/>
    </source>
</evidence>
<proteinExistence type="predicted"/>
<dbReference type="InterPro" id="IPR037171">
    <property type="entry name" value="NagB/RpiA_transferase-like"/>
</dbReference>
<keyword evidence="7" id="KW-1185">Reference proteome</keyword>
<dbReference type="PROSITE" id="PS00894">
    <property type="entry name" value="HTH_DEOR_1"/>
    <property type="match status" value="1"/>
</dbReference>
<dbReference type="PRINTS" id="PR00037">
    <property type="entry name" value="HTHLACR"/>
</dbReference>
<dbReference type="Pfam" id="PF08220">
    <property type="entry name" value="HTH_DeoR"/>
    <property type="match status" value="1"/>
</dbReference>
<keyword evidence="3" id="KW-0238">DNA-binding</keyword>
<dbReference type="GO" id="GO:0003677">
    <property type="term" value="F:DNA binding"/>
    <property type="evidence" value="ECO:0007669"/>
    <property type="project" value="UniProtKB-KW"/>
</dbReference>
<dbReference type="Pfam" id="PF00455">
    <property type="entry name" value="DeoRC"/>
    <property type="match status" value="1"/>
</dbReference>
<feature type="domain" description="HTH deoR-type" evidence="5">
    <location>
        <begin position="3"/>
        <end position="58"/>
    </location>
</feature>
<dbReference type="InterPro" id="IPR036390">
    <property type="entry name" value="WH_DNA-bd_sf"/>
</dbReference>
<dbReference type="InterPro" id="IPR050313">
    <property type="entry name" value="Carb_Metab_HTH_regulators"/>
</dbReference>
<evidence type="ECO:0000256" key="1">
    <source>
        <dbReference type="ARBA" id="ARBA00022491"/>
    </source>
</evidence>
<dbReference type="PANTHER" id="PTHR30363">
    <property type="entry name" value="HTH-TYPE TRANSCRIPTIONAL REGULATOR SRLR-RELATED"/>
    <property type="match status" value="1"/>
</dbReference>
<dbReference type="SUPFAM" id="SSF46785">
    <property type="entry name" value="Winged helix' DNA-binding domain"/>
    <property type="match status" value="1"/>
</dbReference>
<evidence type="ECO:0000256" key="3">
    <source>
        <dbReference type="ARBA" id="ARBA00023125"/>
    </source>
</evidence>
<evidence type="ECO:0000313" key="6">
    <source>
        <dbReference type="EMBL" id="MDQ0313773.1"/>
    </source>
</evidence>
<dbReference type="SUPFAM" id="SSF100950">
    <property type="entry name" value="NagB/RpiA/CoA transferase-like"/>
    <property type="match status" value="1"/>
</dbReference>
<keyword evidence="4" id="KW-0804">Transcription</keyword>
<dbReference type="SMART" id="SM01134">
    <property type="entry name" value="DeoRC"/>
    <property type="match status" value="1"/>
</dbReference>
<keyword evidence="2" id="KW-0805">Transcription regulation</keyword>
<organism evidence="6 7">
    <name type="scientific">Amorphus orientalis</name>
    <dbReference type="NCBI Taxonomy" id="649198"/>
    <lineage>
        <taxon>Bacteria</taxon>
        <taxon>Pseudomonadati</taxon>
        <taxon>Pseudomonadota</taxon>
        <taxon>Alphaproteobacteria</taxon>
        <taxon>Hyphomicrobiales</taxon>
        <taxon>Amorphaceae</taxon>
        <taxon>Amorphus</taxon>
    </lineage>
</organism>
<dbReference type="AlphaFoldDB" id="A0AAE3VKT6"/>
<dbReference type="GO" id="GO:0003700">
    <property type="term" value="F:DNA-binding transcription factor activity"/>
    <property type="evidence" value="ECO:0007669"/>
    <property type="project" value="InterPro"/>
</dbReference>
<keyword evidence="1" id="KW-0678">Repressor</keyword>
<evidence type="ECO:0000313" key="7">
    <source>
        <dbReference type="Proteomes" id="UP001229244"/>
    </source>
</evidence>
<dbReference type="InterPro" id="IPR036388">
    <property type="entry name" value="WH-like_DNA-bd_sf"/>
</dbReference>